<dbReference type="InterPro" id="IPR036909">
    <property type="entry name" value="Cyt_c-like_dom_sf"/>
</dbReference>
<dbReference type="SUPFAM" id="SSF46626">
    <property type="entry name" value="Cytochrome c"/>
    <property type="match status" value="1"/>
</dbReference>
<dbReference type="InterPro" id="IPR009056">
    <property type="entry name" value="Cyt_c-like_dom"/>
</dbReference>
<dbReference type="Gene3D" id="1.10.760.10">
    <property type="entry name" value="Cytochrome c-like domain"/>
    <property type="match status" value="1"/>
</dbReference>
<evidence type="ECO:0000313" key="7">
    <source>
        <dbReference type="Proteomes" id="UP000324233"/>
    </source>
</evidence>
<dbReference type="InterPro" id="IPR051395">
    <property type="entry name" value="Cytochrome_c_Peroxidase/MauG"/>
</dbReference>
<protein>
    <recommendedName>
        <fullName evidence="5">Cytochrome c domain-containing protein</fullName>
    </recommendedName>
</protein>
<accession>A0A5B9VTA8</accession>
<keyword evidence="2 4" id="KW-0479">Metal-binding</keyword>
<dbReference type="GO" id="GO:0004130">
    <property type="term" value="F:cytochrome-c peroxidase activity"/>
    <property type="evidence" value="ECO:0007669"/>
    <property type="project" value="TreeGrafter"/>
</dbReference>
<dbReference type="PANTHER" id="PTHR30600">
    <property type="entry name" value="CYTOCHROME C PEROXIDASE-RELATED"/>
    <property type="match status" value="1"/>
</dbReference>
<dbReference type="PROSITE" id="PS51007">
    <property type="entry name" value="CYTC"/>
    <property type="match status" value="1"/>
</dbReference>
<evidence type="ECO:0000256" key="1">
    <source>
        <dbReference type="ARBA" id="ARBA00022617"/>
    </source>
</evidence>
<dbReference type="Proteomes" id="UP000324233">
    <property type="component" value="Chromosome"/>
</dbReference>
<evidence type="ECO:0000256" key="3">
    <source>
        <dbReference type="ARBA" id="ARBA00023004"/>
    </source>
</evidence>
<proteinExistence type="predicted"/>
<keyword evidence="7" id="KW-1185">Reference proteome</keyword>
<evidence type="ECO:0000256" key="4">
    <source>
        <dbReference type="PROSITE-ProRule" id="PRU00433"/>
    </source>
</evidence>
<evidence type="ECO:0000313" key="6">
    <source>
        <dbReference type="EMBL" id="QEH31603.1"/>
    </source>
</evidence>
<dbReference type="AlphaFoldDB" id="A0A5B9VTA8"/>
<organism evidence="6 7">
    <name type="scientific">Aquisphaera giovannonii</name>
    <dbReference type="NCBI Taxonomy" id="406548"/>
    <lineage>
        <taxon>Bacteria</taxon>
        <taxon>Pseudomonadati</taxon>
        <taxon>Planctomycetota</taxon>
        <taxon>Planctomycetia</taxon>
        <taxon>Isosphaerales</taxon>
        <taxon>Isosphaeraceae</taxon>
        <taxon>Aquisphaera</taxon>
    </lineage>
</organism>
<dbReference type="GO" id="GO:0046872">
    <property type="term" value="F:metal ion binding"/>
    <property type="evidence" value="ECO:0007669"/>
    <property type="project" value="UniProtKB-KW"/>
</dbReference>
<dbReference type="GO" id="GO:0020037">
    <property type="term" value="F:heme binding"/>
    <property type="evidence" value="ECO:0007669"/>
    <property type="project" value="InterPro"/>
</dbReference>
<reference evidence="6 7" key="1">
    <citation type="submission" date="2019-08" db="EMBL/GenBank/DDBJ databases">
        <title>Deep-cultivation of Planctomycetes and their phenomic and genomic characterization uncovers novel biology.</title>
        <authorList>
            <person name="Wiegand S."/>
            <person name="Jogler M."/>
            <person name="Boedeker C."/>
            <person name="Pinto D."/>
            <person name="Vollmers J."/>
            <person name="Rivas-Marin E."/>
            <person name="Kohn T."/>
            <person name="Peeters S.H."/>
            <person name="Heuer A."/>
            <person name="Rast P."/>
            <person name="Oberbeckmann S."/>
            <person name="Bunk B."/>
            <person name="Jeske O."/>
            <person name="Meyerdierks A."/>
            <person name="Storesund J.E."/>
            <person name="Kallscheuer N."/>
            <person name="Luecker S."/>
            <person name="Lage O.M."/>
            <person name="Pohl T."/>
            <person name="Merkel B.J."/>
            <person name="Hornburger P."/>
            <person name="Mueller R.-W."/>
            <person name="Bruemmer F."/>
            <person name="Labrenz M."/>
            <person name="Spormann A.M."/>
            <person name="Op den Camp H."/>
            <person name="Overmann J."/>
            <person name="Amann R."/>
            <person name="Jetten M.S.M."/>
            <person name="Mascher T."/>
            <person name="Medema M.H."/>
            <person name="Devos D.P."/>
            <person name="Kaster A.-K."/>
            <person name="Ovreas L."/>
            <person name="Rohde M."/>
            <person name="Galperin M.Y."/>
            <person name="Jogler C."/>
        </authorList>
    </citation>
    <scope>NUCLEOTIDE SEQUENCE [LARGE SCALE GENOMIC DNA]</scope>
    <source>
        <strain evidence="6 7">OJF2</strain>
    </source>
</reference>
<evidence type="ECO:0000259" key="5">
    <source>
        <dbReference type="PROSITE" id="PS51007"/>
    </source>
</evidence>
<evidence type="ECO:0000256" key="2">
    <source>
        <dbReference type="ARBA" id="ARBA00022723"/>
    </source>
</evidence>
<feature type="domain" description="Cytochrome c" evidence="5">
    <location>
        <begin position="51"/>
        <end position="255"/>
    </location>
</feature>
<name>A0A5B9VTA8_9BACT</name>
<keyword evidence="1 4" id="KW-0349">Heme</keyword>
<dbReference type="GO" id="GO:0009055">
    <property type="term" value="F:electron transfer activity"/>
    <property type="evidence" value="ECO:0007669"/>
    <property type="project" value="InterPro"/>
</dbReference>
<keyword evidence="3 4" id="KW-0408">Iron</keyword>
<dbReference type="EMBL" id="CP042997">
    <property type="protein sequence ID" value="QEH31603.1"/>
    <property type="molecule type" value="Genomic_DNA"/>
</dbReference>
<sequence>MALPTHPKSSAIAPDGLLASDPGLPVWRKVNAMAAWQDTIWPPDGWRPDDPAVPRGREVFDEAGCVRCHAGPDLTDHRVIPAPEVGTEQARAGALKKTGLAFVPSVLFAFDAMVPVAAGAATLEVPMTADPEQVELAFAHGDSPGGYKTPSLAGLYWTAPYLHDGGVAAGRDAARVGLPGTLLDGVPPDPAESLRALVDRDLRGRVVAANEAAGLPSVHVTGAGHEYWADAAAGFGRRDQDALIKYLLSYRPPSP</sequence>
<dbReference type="KEGG" id="agv:OJF2_00680"/>
<gene>
    <name evidence="6" type="ORF">OJF2_00680</name>
</gene>